<dbReference type="GO" id="GO:0008168">
    <property type="term" value="F:methyltransferase activity"/>
    <property type="evidence" value="ECO:0007669"/>
    <property type="project" value="UniProtKB-KW"/>
</dbReference>
<organism evidence="1 2">
    <name type="scientific">Eumeta variegata</name>
    <name type="common">Bagworm moth</name>
    <name type="synonym">Eumeta japonica</name>
    <dbReference type="NCBI Taxonomy" id="151549"/>
    <lineage>
        <taxon>Eukaryota</taxon>
        <taxon>Metazoa</taxon>
        <taxon>Ecdysozoa</taxon>
        <taxon>Arthropoda</taxon>
        <taxon>Hexapoda</taxon>
        <taxon>Insecta</taxon>
        <taxon>Pterygota</taxon>
        <taxon>Neoptera</taxon>
        <taxon>Endopterygota</taxon>
        <taxon>Lepidoptera</taxon>
        <taxon>Glossata</taxon>
        <taxon>Ditrysia</taxon>
        <taxon>Tineoidea</taxon>
        <taxon>Psychidae</taxon>
        <taxon>Oiketicinae</taxon>
        <taxon>Eumeta</taxon>
    </lineage>
</organism>
<keyword evidence="1" id="KW-0489">Methyltransferase</keyword>
<dbReference type="GO" id="GO:0032259">
    <property type="term" value="P:methylation"/>
    <property type="evidence" value="ECO:0007669"/>
    <property type="project" value="UniProtKB-KW"/>
</dbReference>
<dbReference type="Proteomes" id="UP000299102">
    <property type="component" value="Unassembled WGS sequence"/>
</dbReference>
<reference evidence="1 2" key="1">
    <citation type="journal article" date="2019" name="Commun. Biol.">
        <title>The bagworm genome reveals a unique fibroin gene that provides high tensile strength.</title>
        <authorList>
            <person name="Kono N."/>
            <person name="Nakamura H."/>
            <person name="Ohtoshi R."/>
            <person name="Tomita M."/>
            <person name="Numata K."/>
            <person name="Arakawa K."/>
        </authorList>
    </citation>
    <scope>NUCLEOTIDE SEQUENCE [LARGE SCALE GENOMIC DNA]</scope>
</reference>
<evidence type="ECO:0000313" key="2">
    <source>
        <dbReference type="Proteomes" id="UP000299102"/>
    </source>
</evidence>
<name>A0A4C1ZLJ3_EUMVA</name>
<sequence length="235" mass="26566">MHDFRCAGHAHESERALLRRRSGAPRTCPSRREALQRFSVLVFVKDEPRSGQSVTDKVNAILEKVDQDQHIISYEITEELRIHHKTILTRVKKVGYTKKLDTWVPHELIERSLMNIRGDHVQSREQRWSKSCTHLPPTGGGAPAQRQSAGVYAHAYSPRAPKENLKIKLNSFFKHSPNTKSCVLNSESNEVFPEFPLLAYRFNDSIASPPRPSGVLFADATAAPCARSRSAIFSR</sequence>
<dbReference type="EMBL" id="BGZK01001858">
    <property type="protein sequence ID" value="GBP87415.1"/>
    <property type="molecule type" value="Genomic_DNA"/>
</dbReference>
<gene>
    <name evidence="1" type="primary">SETMAR</name>
    <name evidence="1" type="ORF">EVAR_66057_1</name>
</gene>
<evidence type="ECO:0000313" key="1">
    <source>
        <dbReference type="EMBL" id="GBP87415.1"/>
    </source>
</evidence>
<proteinExistence type="predicted"/>
<keyword evidence="1" id="KW-0808">Transferase</keyword>
<dbReference type="AlphaFoldDB" id="A0A4C1ZLJ3"/>
<keyword evidence="2" id="KW-1185">Reference proteome</keyword>
<dbReference type="OrthoDB" id="616263at2759"/>
<protein>
    <submittedName>
        <fullName evidence="1">Histone-lysine N-methyltransferase SETMAR</fullName>
    </submittedName>
</protein>
<accession>A0A4C1ZLJ3</accession>
<comment type="caution">
    <text evidence="1">The sequence shown here is derived from an EMBL/GenBank/DDBJ whole genome shotgun (WGS) entry which is preliminary data.</text>
</comment>